<protein>
    <submittedName>
        <fullName evidence="1">Uncharacterized protein</fullName>
    </submittedName>
</protein>
<dbReference type="AlphaFoldDB" id="A0A9P7RWQ2"/>
<dbReference type="GeneID" id="66079283"/>
<comment type="caution">
    <text evidence="1">The sequence shown here is derived from an EMBL/GenBank/DDBJ whole genome shotgun (WGS) entry which is preliminary data.</text>
</comment>
<gene>
    <name evidence="1" type="ORF">E1B28_010207</name>
</gene>
<sequence length="84" mass="9211">MSVEGRSGVQVVDSTLASVRGNNNTTHIGDNYYQESSSNGLATLSSQLHLVLSMIWKLVFLNPMFWLVHGKAFSRESVIGSRIA</sequence>
<dbReference type="EMBL" id="CM032186">
    <property type="protein sequence ID" value="KAG7091154.1"/>
    <property type="molecule type" value="Genomic_DNA"/>
</dbReference>
<reference evidence="1" key="1">
    <citation type="journal article" date="2021" name="Genome Biol. Evol.">
        <title>The assembled and annotated genome of the fairy-ring fungus Marasmius oreades.</title>
        <authorList>
            <person name="Hiltunen M."/>
            <person name="Ament-Velasquez S.L."/>
            <person name="Johannesson H."/>
        </authorList>
    </citation>
    <scope>NUCLEOTIDE SEQUENCE</scope>
    <source>
        <strain evidence="1">03SP1</strain>
    </source>
</reference>
<name>A0A9P7RWQ2_9AGAR</name>
<organism evidence="1 2">
    <name type="scientific">Marasmius oreades</name>
    <name type="common">fairy-ring Marasmius</name>
    <dbReference type="NCBI Taxonomy" id="181124"/>
    <lineage>
        <taxon>Eukaryota</taxon>
        <taxon>Fungi</taxon>
        <taxon>Dikarya</taxon>
        <taxon>Basidiomycota</taxon>
        <taxon>Agaricomycotina</taxon>
        <taxon>Agaricomycetes</taxon>
        <taxon>Agaricomycetidae</taxon>
        <taxon>Agaricales</taxon>
        <taxon>Marasmiineae</taxon>
        <taxon>Marasmiaceae</taxon>
        <taxon>Marasmius</taxon>
    </lineage>
</organism>
<dbReference type="Proteomes" id="UP001049176">
    <property type="component" value="Chromosome 6"/>
</dbReference>
<dbReference type="KEGG" id="more:E1B28_010207"/>
<evidence type="ECO:0000313" key="1">
    <source>
        <dbReference type="EMBL" id="KAG7091154.1"/>
    </source>
</evidence>
<evidence type="ECO:0000313" key="2">
    <source>
        <dbReference type="Proteomes" id="UP001049176"/>
    </source>
</evidence>
<keyword evidence="2" id="KW-1185">Reference proteome</keyword>
<proteinExistence type="predicted"/>
<dbReference type="RefSeq" id="XP_043007624.1">
    <property type="nucleotide sequence ID" value="XM_043155160.1"/>
</dbReference>
<accession>A0A9P7RWQ2</accession>